<sequence length="200" mass="23368">MDISKGSIDVGEVPKFIKSVKNASLIMQLVSKEFTSSAKIIARAYVQRELERYEGKPIDLIFRAEDIFGMLMKRSSVNKLSDYFELSYGNILYLYFTSIGQIRGVRNVGGEEFFYLAETRAKQFRIPQEFLYPFLSSPRYLKFFTFTKNDWEELRKSGVECYLFLCHGPRNDFPESVNIETRNLFFDWYDLGDVVESPVI</sequence>
<comment type="caution">
    <text evidence="1">The sequence shown here is derived from an EMBL/GenBank/DDBJ whole genome shotgun (WGS) entry which is preliminary data.</text>
</comment>
<proteinExistence type="predicted"/>
<evidence type="ECO:0000313" key="1">
    <source>
        <dbReference type="EMBL" id="HHP92013.1"/>
    </source>
</evidence>
<name>A0A7J3YT68_9CREN</name>
<gene>
    <name evidence="1" type="ORF">ENM70_00020</name>
</gene>
<reference evidence="1" key="1">
    <citation type="journal article" date="2020" name="mSystems">
        <title>Genome- and Community-Level Interaction Insights into Carbon Utilization and Element Cycling Functions of Hydrothermarchaeota in Hydrothermal Sediment.</title>
        <authorList>
            <person name="Zhou Z."/>
            <person name="Liu Y."/>
            <person name="Xu W."/>
            <person name="Pan J."/>
            <person name="Luo Z.H."/>
            <person name="Li M."/>
        </authorList>
    </citation>
    <scope>NUCLEOTIDE SEQUENCE [LARGE SCALE GENOMIC DNA]</scope>
    <source>
        <strain evidence="1">SpSt-1109</strain>
    </source>
</reference>
<organism evidence="1">
    <name type="scientific">Ignisphaera aggregans</name>
    <dbReference type="NCBI Taxonomy" id="334771"/>
    <lineage>
        <taxon>Archaea</taxon>
        <taxon>Thermoproteota</taxon>
        <taxon>Thermoprotei</taxon>
        <taxon>Desulfurococcales</taxon>
        <taxon>Desulfurococcaceae</taxon>
        <taxon>Ignisphaera</taxon>
    </lineage>
</organism>
<dbReference type="AlphaFoldDB" id="A0A7J3YT68"/>
<dbReference type="EMBL" id="DRYU01000002">
    <property type="protein sequence ID" value="HHP92013.1"/>
    <property type="molecule type" value="Genomic_DNA"/>
</dbReference>
<accession>A0A7J3YT68</accession>
<protein>
    <submittedName>
        <fullName evidence="1">Uncharacterized protein</fullName>
    </submittedName>
</protein>